<keyword evidence="4" id="KW-1185">Reference proteome</keyword>
<dbReference type="SUPFAM" id="SSF47413">
    <property type="entry name" value="lambda repressor-like DNA-binding domains"/>
    <property type="match status" value="1"/>
</dbReference>
<evidence type="ECO:0000256" key="1">
    <source>
        <dbReference type="SAM" id="MobiDB-lite"/>
    </source>
</evidence>
<dbReference type="EMBL" id="PIPJ01000001">
    <property type="protein sequence ID" value="RUO23305.1"/>
    <property type="molecule type" value="Genomic_DNA"/>
</dbReference>
<comment type="caution">
    <text evidence="3">The sequence shown here is derived from an EMBL/GenBank/DDBJ whole genome shotgun (WGS) entry which is preliminary data.</text>
</comment>
<feature type="region of interest" description="Disordered" evidence="1">
    <location>
        <begin position="68"/>
        <end position="91"/>
    </location>
</feature>
<evidence type="ECO:0000313" key="4">
    <source>
        <dbReference type="Proteomes" id="UP000288395"/>
    </source>
</evidence>
<dbReference type="Pfam" id="PF01381">
    <property type="entry name" value="HTH_3"/>
    <property type="match status" value="1"/>
</dbReference>
<dbReference type="OrthoDB" id="5891007at2"/>
<gene>
    <name evidence="3" type="ORF">CWE08_01245</name>
</gene>
<dbReference type="Proteomes" id="UP000288395">
    <property type="component" value="Unassembled WGS sequence"/>
</dbReference>
<protein>
    <submittedName>
        <fullName evidence="3">Transcriptional regulator</fullName>
    </submittedName>
</protein>
<dbReference type="InterPro" id="IPR010982">
    <property type="entry name" value="Lambda_DNA-bd_dom_sf"/>
</dbReference>
<evidence type="ECO:0000313" key="3">
    <source>
        <dbReference type="EMBL" id="RUO23305.1"/>
    </source>
</evidence>
<name>A0A432W258_9GAMM</name>
<dbReference type="CDD" id="cd00093">
    <property type="entry name" value="HTH_XRE"/>
    <property type="match status" value="1"/>
</dbReference>
<reference evidence="4" key="1">
    <citation type="journal article" date="2018" name="Front. Microbiol.">
        <title>Genome-Based Analysis Reveals the Taxonomy and Diversity of the Family Idiomarinaceae.</title>
        <authorList>
            <person name="Liu Y."/>
            <person name="Lai Q."/>
            <person name="Shao Z."/>
        </authorList>
    </citation>
    <scope>NUCLEOTIDE SEQUENCE [LARGE SCALE GENOMIC DNA]</scope>
    <source>
        <strain evidence="4">GBPy7</strain>
    </source>
</reference>
<dbReference type="Gene3D" id="1.10.260.40">
    <property type="entry name" value="lambda repressor-like DNA-binding domains"/>
    <property type="match status" value="1"/>
</dbReference>
<dbReference type="GO" id="GO:0003677">
    <property type="term" value="F:DNA binding"/>
    <property type="evidence" value="ECO:0007669"/>
    <property type="project" value="InterPro"/>
</dbReference>
<evidence type="ECO:0000259" key="2">
    <source>
        <dbReference type="PROSITE" id="PS50943"/>
    </source>
</evidence>
<feature type="domain" description="HTH cro/C1-type" evidence="2">
    <location>
        <begin position="13"/>
        <end position="67"/>
    </location>
</feature>
<sequence length="91" mass="10353">MKITDPKSLSNYIRDKRRTRGLSQAKVGDLVGLRQGTVSKFESMPEKMQLDTLFRLLSALELELSVKPKNSNDLKTNSNSVLPDAKWSEDW</sequence>
<dbReference type="AlphaFoldDB" id="A0A432W258"/>
<dbReference type="InterPro" id="IPR001387">
    <property type="entry name" value="Cro/C1-type_HTH"/>
</dbReference>
<proteinExistence type="predicted"/>
<accession>A0A432W258</accession>
<dbReference type="SMART" id="SM00530">
    <property type="entry name" value="HTH_XRE"/>
    <property type="match status" value="1"/>
</dbReference>
<dbReference type="RefSeq" id="WP_126764848.1">
    <property type="nucleotide sequence ID" value="NZ_PIPJ01000001.1"/>
</dbReference>
<dbReference type="PROSITE" id="PS50943">
    <property type="entry name" value="HTH_CROC1"/>
    <property type="match status" value="1"/>
</dbReference>
<organism evidence="3 4">
    <name type="scientific">Aliidiomarina iranensis</name>
    <dbReference type="NCBI Taxonomy" id="1434071"/>
    <lineage>
        <taxon>Bacteria</taxon>
        <taxon>Pseudomonadati</taxon>
        <taxon>Pseudomonadota</taxon>
        <taxon>Gammaproteobacteria</taxon>
        <taxon>Alteromonadales</taxon>
        <taxon>Idiomarinaceae</taxon>
        <taxon>Aliidiomarina</taxon>
    </lineage>
</organism>